<dbReference type="Proteomes" id="UP000295807">
    <property type="component" value="Unassembled WGS sequence"/>
</dbReference>
<gene>
    <name evidence="2" type="ORF">EDD80_11811</name>
</gene>
<comment type="caution">
    <text evidence="2">The sequence shown here is derived from an EMBL/GenBank/DDBJ whole genome shotgun (WGS) entry which is preliminary data.</text>
</comment>
<name>A0A4R3KL79_9SPHI</name>
<reference evidence="2 3" key="1">
    <citation type="submission" date="2019-03" db="EMBL/GenBank/DDBJ databases">
        <title>Genomic Encyclopedia of Type Strains, Phase IV (KMG-IV): sequencing the most valuable type-strain genomes for metagenomic binning, comparative biology and taxonomic classification.</title>
        <authorList>
            <person name="Goeker M."/>
        </authorList>
    </citation>
    <scope>NUCLEOTIDE SEQUENCE [LARGE SCALE GENOMIC DNA]</scope>
    <source>
        <strain evidence="2 3">DSM 21100</strain>
    </source>
</reference>
<protein>
    <submittedName>
        <fullName evidence="2">Uncharacterized protein</fullName>
    </submittedName>
</protein>
<evidence type="ECO:0000313" key="2">
    <source>
        <dbReference type="EMBL" id="TCS84742.1"/>
    </source>
</evidence>
<sequence length="179" mass="20314">MELIITDTSETMASWLAKPYLNEETRKLLTGVDAMIVPQENFRDYEIPLFPSNLMVFYDILKAHLKVEAAINEEDYREVSLNSRMHRYGKTIVHAIAIPIFVGVVSNLISELLKQDLDDEVEIEVIIQHNPGKSTSVKYQGPIIGFNQVATKIKEIAYNGNSREHRTDTTKSTNESSSK</sequence>
<dbReference type="RefSeq" id="WP_132130648.1">
    <property type="nucleotide sequence ID" value="NZ_CP042432.1"/>
</dbReference>
<feature type="compositionally biased region" description="Polar residues" evidence="1">
    <location>
        <begin position="170"/>
        <end position="179"/>
    </location>
</feature>
<accession>A0A4R3KL79</accession>
<dbReference type="EMBL" id="SMAD01000018">
    <property type="protein sequence ID" value="TCS84742.1"/>
    <property type="molecule type" value="Genomic_DNA"/>
</dbReference>
<organism evidence="2 3">
    <name type="scientific">Anseongella ginsenosidimutans</name>
    <dbReference type="NCBI Taxonomy" id="496056"/>
    <lineage>
        <taxon>Bacteria</taxon>
        <taxon>Pseudomonadati</taxon>
        <taxon>Bacteroidota</taxon>
        <taxon>Sphingobacteriia</taxon>
        <taxon>Sphingobacteriales</taxon>
        <taxon>Sphingobacteriaceae</taxon>
        <taxon>Anseongella</taxon>
    </lineage>
</organism>
<proteinExistence type="predicted"/>
<dbReference type="AlphaFoldDB" id="A0A4R3KL79"/>
<dbReference type="OrthoDB" id="1443723at2"/>
<evidence type="ECO:0000313" key="3">
    <source>
        <dbReference type="Proteomes" id="UP000295807"/>
    </source>
</evidence>
<feature type="region of interest" description="Disordered" evidence="1">
    <location>
        <begin position="158"/>
        <end position="179"/>
    </location>
</feature>
<keyword evidence="3" id="KW-1185">Reference proteome</keyword>
<evidence type="ECO:0000256" key="1">
    <source>
        <dbReference type="SAM" id="MobiDB-lite"/>
    </source>
</evidence>